<feature type="non-terminal residue" evidence="8">
    <location>
        <position position="552"/>
    </location>
</feature>
<reference evidence="8 9" key="1">
    <citation type="journal article" date="2008" name="Nature">
        <title>The Phaeodactylum genome reveals the evolutionary history of diatom genomes.</title>
        <authorList>
            <person name="Bowler C."/>
            <person name="Allen A.E."/>
            <person name="Badger J.H."/>
            <person name="Grimwood J."/>
            <person name="Jabbari K."/>
            <person name="Kuo A."/>
            <person name="Maheswari U."/>
            <person name="Martens C."/>
            <person name="Maumus F."/>
            <person name="Otillar R.P."/>
            <person name="Rayko E."/>
            <person name="Salamov A."/>
            <person name="Vandepoele K."/>
            <person name="Beszteri B."/>
            <person name="Gruber A."/>
            <person name="Heijde M."/>
            <person name="Katinka M."/>
            <person name="Mock T."/>
            <person name="Valentin K."/>
            <person name="Verret F."/>
            <person name="Berges J.A."/>
            <person name="Brownlee C."/>
            <person name="Cadoret J.P."/>
            <person name="Chiovitti A."/>
            <person name="Choi C.J."/>
            <person name="Coesel S."/>
            <person name="De Martino A."/>
            <person name="Detter J.C."/>
            <person name="Durkin C."/>
            <person name="Falciatore A."/>
            <person name="Fournet J."/>
            <person name="Haruta M."/>
            <person name="Huysman M.J."/>
            <person name="Jenkins B.D."/>
            <person name="Jiroutova K."/>
            <person name="Jorgensen R.E."/>
            <person name="Joubert Y."/>
            <person name="Kaplan A."/>
            <person name="Kroger N."/>
            <person name="Kroth P.G."/>
            <person name="La Roche J."/>
            <person name="Lindquist E."/>
            <person name="Lommer M."/>
            <person name="Martin-Jezequel V."/>
            <person name="Lopez P.J."/>
            <person name="Lucas S."/>
            <person name="Mangogna M."/>
            <person name="McGinnis K."/>
            <person name="Medlin L.K."/>
            <person name="Montsant A."/>
            <person name="Oudot-Le Secq M.P."/>
            <person name="Napoli C."/>
            <person name="Obornik M."/>
            <person name="Parker M.S."/>
            <person name="Petit J.L."/>
            <person name="Porcel B.M."/>
            <person name="Poulsen N."/>
            <person name="Robison M."/>
            <person name="Rychlewski L."/>
            <person name="Rynearson T.A."/>
            <person name="Schmutz J."/>
            <person name="Shapiro H."/>
            <person name="Siaut M."/>
            <person name="Stanley M."/>
            <person name="Sussman M.R."/>
            <person name="Taylor A.R."/>
            <person name="Vardi A."/>
            <person name="von Dassow P."/>
            <person name="Vyverman W."/>
            <person name="Willis A."/>
            <person name="Wyrwicz L.S."/>
            <person name="Rokhsar D.S."/>
            <person name="Weissenbach J."/>
            <person name="Armbrust E.V."/>
            <person name="Green B.R."/>
            <person name="Van de Peer Y."/>
            <person name="Grigoriev I.V."/>
        </authorList>
    </citation>
    <scope>NUCLEOTIDE SEQUENCE [LARGE SCALE GENOMIC DNA]</scope>
    <source>
        <strain evidence="8 9">CCAP 1055/1</strain>
    </source>
</reference>
<feature type="region of interest" description="Disordered" evidence="6">
    <location>
        <begin position="118"/>
        <end position="224"/>
    </location>
</feature>
<evidence type="ECO:0000256" key="1">
    <source>
        <dbReference type="ARBA" id="ARBA00004123"/>
    </source>
</evidence>
<dbReference type="InterPro" id="IPR001044">
    <property type="entry name" value="XPG/Rad2_eukaryotes"/>
</dbReference>
<keyword evidence="9" id="KW-1185">Reference proteome</keyword>
<dbReference type="InterPro" id="IPR006085">
    <property type="entry name" value="XPG_DNA_repair_N"/>
</dbReference>
<feature type="region of interest" description="Disordered" evidence="6">
    <location>
        <begin position="480"/>
        <end position="552"/>
    </location>
</feature>
<dbReference type="GO" id="GO:0005634">
    <property type="term" value="C:nucleus"/>
    <property type="evidence" value="ECO:0007669"/>
    <property type="project" value="UniProtKB-SubCell"/>
</dbReference>
<keyword evidence="4" id="KW-0496">Mitochondrion</keyword>
<dbReference type="SUPFAM" id="SSF88723">
    <property type="entry name" value="PIN domain-like"/>
    <property type="match status" value="1"/>
</dbReference>
<protein>
    <recommendedName>
        <fullName evidence="7">XPG N-terminal domain-containing protein</fullName>
    </recommendedName>
</protein>
<dbReference type="PRINTS" id="PR00853">
    <property type="entry name" value="XPGRADSUPER"/>
</dbReference>
<dbReference type="PaxDb" id="2850-Phatr38848"/>
<evidence type="ECO:0000256" key="3">
    <source>
        <dbReference type="ARBA" id="ARBA00022759"/>
    </source>
</evidence>
<feature type="compositionally biased region" description="Acidic residues" evidence="6">
    <location>
        <begin position="521"/>
        <end position="531"/>
    </location>
</feature>
<dbReference type="SMART" id="SM00485">
    <property type="entry name" value="XPGN"/>
    <property type="match status" value="1"/>
</dbReference>
<dbReference type="Proteomes" id="UP000000759">
    <property type="component" value="Chromosome 17"/>
</dbReference>
<dbReference type="PANTHER" id="PTHR16171">
    <property type="entry name" value="DNA REPAIR PROTEIN COMPLEMENTING XP-G CELLS-RELATED"/>
    <property type="match status" value="1"/>
</dbReference>
<feature type="domain" description="XPG N-terminal" evidence="7">
    <location>
        <begin position="1"/>
        <end position="99"/>
    </location>
</feature>
<feature type="compositionally biased region" description="Basic and acidic residues" evidence="6">
    <location>
        <begin position="486"/>
        <end position="495"/>
    </location>
</feature>
<reference evidence="9" key="2">
    <citation type="submission" date="2008-08" db="EMBL/GenBank/DDBJ databases">
        <authorList>
            <consortium name="Diatom Consortium"/>
            <person name="Grigoriev I."/>
            <person name="Grimwood J."/>
            <person name="Kuo A."/>
            <person name="Otillar R.P."/>
            <person name="Salamov A."/>
            <person name="Detter J.C."/>
            <person name="Lindquist E."/>
            <person name="Shapiro H."/>
            <person name="Lucas S."/>
            <person name="Glavina del Rio T."/>
            <person name="Pitluck S."/>
            <person name="Rokhsar D."/>
            <person name="Bowler C."/>
        </authorList>
    </citation>
    <scope>GENOME REANNOTATION</scope>
    <source>
        <strain evidence="9">CCAP 1055/1</strain>
    </source>
</reference>
<dbReference type="Gene3D" id="3.40.50.1010">
    <property type="entry name" value="5'-nuclease"/>
    <property type="match status" value="1"/>
</dbReference>
<dbReference type="InParanoid" id="B7G705"/>
<dbReference type="GO" id="GO:0004520">
    <property type="term" value="F:DNA endonuclease activity"/>
    <property type="evidence" value="ECO:0007669"/>
    <property type="project" value="TreeGrafter"/>
</dbReference>
<feature type="compositionally biased region" description="Polar residues" evidence="6">
    <location>
        <begin position="183"/>
        <end position="201"/>
    </location>
</feature>
<keyword evidence="3" id="KW-0378">Hydrolase</keyword>
<evidence type="ECO:0000313" key="9">
    <source>
        <dbReference type="Proteomes" id="UP000000759"/>
    </source>
</evidence>
<evidence type="ECO:0000256" key="5">
    <source>
        <dbReference type="ARBA" id="ARBA00023242"/>
    </source>
</evidence>
<dbReference type="GO" id="GO:0003697">
    <property type="term" value="F:single-stranded DNA binding"/>
    <property type="evidence" value="ECO:0007669"/>
    <property type="project" value="InterPro"/>
</dbReference>
<feature type="compositionally biased region" description="Polar residues" evidence="6">
    <location>
        <begin position="270"/>
        <end position="287"/>
    </location>
</feature>
<organism evidence="8 9">
    <name type="scientific">Phaeodactylum tricornutum (strain CCAP 1055/1)</name>
    <dbReference type="NCBI Taxonomy" id="556484"/>
    <lineage>
        <taxon>Eukaryota</taxon>
        <taxon>Sar</taxon>
        <taxon>Stramenopiles</taxon>
        <taxon>Ochrophyta</taxon>
        <taxon>Bacillariophyta</taxon>
        <taxon>Bacillariophyceae</taxon>
        <taxon>Bacillariophycidae</taxon>
        <taxon>Naviculales</taxon>
        <taxon>Phaeodactylaceae</taxon>
        <taxon>Phaeodactylum</taxon>
    </lineage>
</organism>
<name>B7G705_PHATC</name>
<dbReference type="PRINTS" id="PR00066">
    <property type="entry name" value="XRODRMPGMNTG"/>
</dbReference>
<dbReference type="InterPro" id="IPR029060">
    <property type="entry name" value="PIN-like_dom_sf"/>
</dbReference>
<evidence type="ECO:0000256" key="6">
    <source>
        <dbReference type="SAM" id="MobiDB-lite"/>
    </source>
</evidence>
<proteinExistence type="inferred from homology"/>
<comment type="similarity">
    <text evidence="2">Belongs to the XPG/RAD2 endonuclease family. XPG subfamily.</text>
</comment>
<evidence type="ECO:0000256" key="4">
    <source>
        <dbReference type="ARBA" id="ARBA00023128"/>
    </source>
</evidence>
<dbReference type="Pfam" id="PF00752">
    <property type="entry name" value="XPG_N"/>
    <property type="match status" value="1"/>
</dbReference>
<sequence>MGVQGLWRLLLPIGRRISIETLEGRVLAVDASIWLTQFLKAMRDPDTGKVQPAAHLIGFIRRLCRLRFHGIRAVLVFDGPTPAIKRREIMRRRKQREQFATLGPAGVQRLARRLLAQTLQQQQQKKPTVPEPHGHDAAFHPTSSTGTAQSLAPGFNPGGRDGNPKDGSTTNAATLATAALSNDPTNSSEEPAAYSATSDSLGTKAATDSAPPEQPAAAYPPDTGSDAAIAAALEFGSDNENNTNDPHVRDDDGDDPVNDWDLPLDHEATGNESSNSDDPVTTNSSSLGFPRSNKRQRRLWDERRGTMDVAQIAALPPGQRRDAIEAAKRTQRLLSRREFMPAAANPDAFSSVQVTNFLRSIRLNQSIHAMALRVVHDEEKAFASQPGEFMASDRNTRVSLIREDDPDDNDRTTPPDAPRERPSAALRARQQQNRRNNGTHRFSHRDSSSDEDSQSVGIGKCANPAFAAAGKKRRRAILDEEDDYGDSSKEEDRVNQKSTLSTNRAWYKDRPQATSHLQPLELDDSSEDDDSVPNAELNKMELDYSQQRLDSS</sequence>
<dbReference type="PANTHER" id="PTHR16171:SF7">
    <property type="entry name" value="DNA REPAIR PROTEIN RAD2"/>
    <property type="match status" value="1"/>
</dbReference>
<dbReference type="EMBL" id="CM000619">
    <property type="protein sequence ID" value="EEC45684.1"/>
    <property type="molecule type" value="Genomic_DNA"/>
</dbReference>
<feature type="compositionally biased region" description="Basic and acidic residues" evidence="6">
    <location>
        <begin position="394"/>
        <end position="422"/>
    </location>
</feature>
<keyword evidence="3" id="KW-0255">Endonuclease</keyword>
<feature type="compositionally biased region" description="Polar residues" evidence="6">
    <location>
        <begin position="141"/>
        <end position="150"/>
    </location>
</feature>
<dbReference type="KEGG" id="pti:PHATRDRAFT_38848"/>
<feature type="region of interest" description="Disordered" evidence="6">
    <location>
        <begin position="382"/>
        <end position="458"/>
    </location>
</feature>
<dbReference type="AlphaFoldDB" id="B7G705"/>
<feature type="compositionally biased region" description="Low complexity" evidence="6">
    <location>
        <begin position="168"/>
        <end position="182"/>
    </location>
</feature>
<dbReference type="OrthoDB" id="31113at2759"/>
<evidence type="ECO:0000259" key="7">
    <source>
        <dbReference type="SMART" id="SM00485"/>
    </source>
</evidence>
<dbReference type="InterPro" id="IPR006084">
    <property type="entry name" value="XPG/Rad2"/>
</dbReference>
<feature type="compositionally biased region" description="Low complexity" evidence="6">
    <location>
        <begin position="424"/>
        <end position="436"/>
    </location>
</feature>
<keyword evidence="5" id="KW-0539">Nucleus</keyword>
<accession>B7G705</accession>
<dbReference type="GeneID" id="7203595"/>
<keyword evidence="3" id="KW-0540">Nuclease</keyword>
<feature type="region of interest" description="Disordered" evidence="6">
    <location>
        <begin position="236"/>
        <end position="299"/>
    </location>
</feature>
<comment type="subcellular location">
    <subcellularLocation>
        <location evidence="1">Nucleus</location>
    </subcellularLocation>
</comment>
<dbReference type="HOGENOM" id="CLU_003018_1_0_1"/>
<dbReference type="eggNOG" id="KOG2520">
    <property type="taxonomic scope" value="Eukaryota"/>
</dbReference>
<dbReference type="RefSeq" id="XP_002182948.1">
    <property type="nucleotide sequence ID" value="XM_002182912.1"/>
</dbReference>
<evidence type="ECO:0000313" key="8">
    <source>
        <dbReference type="EMBL" id="EEC45684.1"/>
    </source>
</evidence>
<dbReference type="STRING" id="556484.B7G705"/>
<evidence type="ECO:0000256" key="2">
    <source>
        <dbReference type="ARBA" id="ARBA00005283"/>
    </source>
</evidence>
<gene>
    <name evidence="8" type="ORF">PHATRDRAFT_38848</name>
</gene>
<dbReference type="CDD" id="cd09868">
    <property type="entry name" value="PIN_XPG_RAD2"/>
    <property type="match status" value="1"/>
</dbReference>
<dbReference type="GO" id="GO:0006289">
    <property type="term" value="P:nucleotide-excision repair"/>
    <property type="evidence" value="ECO:0007669"/>
    <property type="project" value="InterPro"/>
</dbReference>